<feature type="compositionally biased region" description="Low complexity" evidence="1">
    <location>
        <begin position="154"/>
        <end position="167"/>
    </location>
</feature>
<evidence type="ECO:0000313" key="3">
    <source>
        <dbReference type="Proteomes" id="UP000215453"/>
    </source>
</evidence>
<feature type="compositionally biased region" description="Pro residues" evidence="1">
    <location>
        <begin position="144"/>
        <end position="153"/>
    </location>
</feature>
<feature type="region of interest" description="Disordered" evidence="1">
    <location>
        <begin position="254"/>
        <end position="333"/>
    </location>
</feature>
<reference evidence="2 3" key="1">
    <citation type="submission" date="2016-10" db="EMBL/GenBank/DDBJ databases">
        <authorList>
            <person name="Varghese N."/>
        </authorList>
    </citation>
    <scope>NUCLEOTIDE SEQUENCE [LARGE SCALE GENOMIC DNA]</scope>
</reference>
<accession>A0A1Y6LZV8</accession>
<feature type="compositionally biased region" description="Pro residues" evidence="1">
    <location>
        <begin position="215"/>
        <end position="230"/>
    </location>
</feature>
<gene>
    <name evidence="2" type="ORF">ZT1A5_G10404</name>
</gene>
<feature type="compositionally biased region" description="Basic and acidic residues" evidence="1">
    <location>
        <begin position="314"/>
        <end position="333"/>
    </location>
</feature>
<dbReference type="Proteomes" id="UP000215453">
    <property type="component" value="Chromosome 11"/>
</dbReference>
<protein>
    <submittedName>
        <fullName evidence="2">Uncharacterized protein</fullName>
    </submittedName>
</protein>
<sequence length="333" mass="37285">MPSAKQTAPMDVNARPPMSWCVDCANNGLEFCDRQINTPCTQCTQHNNKPETVNPRVCTQAHPRAWPHPTKWQARQMERRMMRNLDGTGRVIGNVGKVIVDTRPPPAPQPQQPLRIQQPLRAQQTGNRRPALTRPLPSAHRPLPGSPYLPPATAPGYAGAPRYGYGHAPPPPPAQQQHRYGYGPPPHLHPDWAHFQPDWARQQYGHVQQPAATPQYPPSPPPLLPASPPPTAAEMLIRQQVEIAKLKEEAAEWKRQANARNAPKEVKQCDADRLPVESVKVKREREPEDDSTCHPASKYRRPNGVESRAASPKIKMEPGLEEQSDSRGHDDRR</sequence>
<proteinExistence type="predicted"/>
<feature type="region of interest" description="Disordered" evidence="1">
    <location>
        <begin position="100"/>
        <end position="193"/>
    </location>
</feature>
<feature type="compositionally biased region" description="Basic and acidic residues" evidence="1">
    <location>
        <begin position="262"/>
        <end position="286"/>
    </location>
</feature>
<name>A0A1Y6LZV8_ZYMTR</name>
<evidence type="ECO:0000313" key="2">
    <source>
        <dbReference type="EMBL" id="SMY28958.1"/>
    </source>
</evidence>
<dbReference type="EMBL" id="LT882686">
    <property type="protein sequence ID" value="SMY28958.1"/>
    <property type="molecule type" value="Genomic_DNA"/>
</dbReference>
<organism evidence="2 3">
    <name type="scientific">Zymoseptoria tritici ST99CH_1A5</name>
    <dbReference type="NCBI Taxonomy" id="1276529"/>
    <lineage>
        <taxon>Eukaryota</taxon>
        <taxon>Fungi</taxon>
        <taxon>Dikarya</taxon>
        <taxon>Ascomycota</taxon>
        <taxon>Pezizomycotina</taxon>
        <taxon>Dothideomycetes</taxon>
        <taxon>Dothideomycetidae</taxon>
        <taxon>Mycosphaerellales</taxon>
        <taxon>Mycosphaerellaceae</taxon>
        <taxon>Zymoseptoria</taxon>
    </lineage>
</organism>
<feature type="compositionally biased region" description="Low complexity" evidence="1">
    <location>
        <begin position="112"/>
        <end position="124"/>
    </location>
</feature>
<dbReference type="AlphaFoldDB" id="A0A1Y6LZV8"/>
<evidence type="ECO:0000256" key="1">
    <source>
        <dbReference type="SAM" id="MobiDB-lite"/>
    </source>
</evidence>
<feature type="region of interest" description="Disordered" evidence="1">
    <location>
        <begin position="206"/>
        <end position="230"/>
    </location>
</feature>